<name>F5RQB3_9FIRM</name>
<dbReference type="CDD" id="cd02523">
    <property type="entry name" value="PC_cytidylyltransferase"/>
    <property type="match status" value="1"/>
</dbReference>
<dbReference type="PANTHER" id="PTHR43584">
    <property type="entry name" value="NUCLEOTIDYL TRANSFERASE"/>
    <property type="match status" value="1"/>
</dbReference>
<reference evidence="4 5" key="1">
    <citation type="submission" date="2011-04" db="EMBL/GenBank/DDBJ databases">
        <authorList>
            <person name="Muzny D."/>
            <person name="Qin X."/>
            <person name="Deng J."/>
            <person name="Jiang H."/>
            <person name="Liu Y."/>
            <person name="Qu J."/>
            <person name="Song X.-Z."/>
            <person name="Zhang L."/>
            <person name="Thornton R."/>
            <person name="Coyle M."/>
            <person name="Francisco L."/>
            <person name="Jackson L."/>
            <person name="Javaid M."/>
            <person name="Korchina V."/>
            <person name="Kovar C."/>
            <person name="Mata R."/>
            <person name="Mathew T."/>
            <person name="Ngo R."/>
            <person name="Nguyen L."/>
            <person name="Nguyen N."/>
            <person name="Okwuonu G."/>
            <person name="Ongeri F."/>
            <person name="Pham C."/>
            <person name="Simmons D."/>
            <person name="Wilczek-Boney K."/>
            <person name="Hale W."/>
            <person name="Jakkamsetti A."/>
            <person name="Pham P."/>
            <person name="Ruth R."/>
            <person name="San Lucas F."/>
            <person name="Warren J."/>
            <person name="Zhang J."/>
            <person name="Zhao Z."/>
            <person name="Zhou C."/>
            <person name="Zhu D."/>
            <person name="Lee S."/>
            <person name="Bess C."/>
            <person name="Blankenburg K."/>
            <person name="Forbes L."/>
            <person name="Fu Q."/>
            <person name="Gubbala S."/>
            <person name="Hirani K."/>
            <person name="Jayaseelan J.C."/>
            <person name="Lara F."/>
            <person name="Munidasa M."/>
            <person name="Palculict T."/>
            <person name="Patil S."/>
            <person name="Pu L.-L."/>
            <person name="Saada N."/>
            <person name="Tang L."/>
            <person name="Weissenberger G."/>
            <person name="Zhu Y."/>
            <person name="Hemphill L."/>
            <person name="Shang Y."/>
            <person name="Youmans B."/>
            <person name="Ayvaz T."/>
            <person name="Ross M."/>
            <person name="Santibanez J."/>
            <person name="Aqrawi P."/>
            <person name="Gross S."/>
            <person name="Joshi V."/>
            <person name="Fowler G."/>
            <person name="Nazareth L."/>
            <person name="Reid J."/>
            <person name="Worley K."/>
            <person name="Petrosino J."/>
            <person name="Highlander S."/>
            <person name="Gibbs R."/>
        </authorList>
    </citation>
    <scope>NUCLEOTIDE SEQUENCE [LARGE SCALE GENOMIC DNA]</scope>
    <source>
        <strain evidence="4 5">DSM 2778</strain>
    </source>
</reference>
<dbReference type="Gene3D" id="3.90.550.10">
    <property type="entry name" value="Spore Coat Polysaccharide Biosynthesis Protein SpsA, Chain A"/>
    <property type="match status" value="1"/>
</dbReference>
<dbReference type="HOGENOM" id="CLU_029499_5_0_9"/>
<evidence type="ECO:0000313" key="5">
    <source>
        <dbReference type="Proteomes" id="UP000004067"/>
    </source>
</evidence>
<comment type="caution">
    <text evidence="4">The sequence shown here is derived from an EMBL/GenBank/DDBJ whole genome shotgun (WGS) entry which is preliminary data.</text>
</comment>
<dbReference type="AlphaFoldDB" id="F5RQB3"/>
<dbReference type="InterPro" id="IPR050065">
    <property type="entry name" value="GlmU-like"/>
</dbReference>
<gene>
    <name evidence="4" type="ORF">HMPREF9081_2449</name>
</gene>
<keyword evidence="5" id="KW-1185">Reference proteome</keyword>
<keyword evidence="1 4" id="KW-0808">Transferase</keyword>
<evidence type="ECO:0000259" key="3">
    <source>
        <dbReference type="Pfam" id="PF12804"/>
    </source>
</evidence>
<evidence type="ECO:0000256" key="2">
    <source>
        <dbReference type="ARBA" id="ARBA00022695"/>
    </source>
</evidence>
<dbReference type="STRING" id="888060.HMPREF9081_2449"/>
<dbReference type="InterPro" id="IPR029044">
    <property type="entry name" value="Nucleotide-diphossugar_trans"/>
</dbReference>
<evidence type="ECO:0000256" key="1">
    <source>
        <dbReference type="ARBA" id="ARBA00022679"/>
    </source>
</evidence>
<proteinExistence type="predicted"/>
<sequence length="244" mass="28353">MHMPAIIMAAGVGSRISRHVDKPKCLLEIEGKSILRRTVEMLAHNGVQSIVVTGYQHALIEENLKGVDVTLLNNPFFRVTNSLGSLWFARDYIRDDEELYLMNADVFWQQDIFDILKEEERDVLLLADSSIARLEGGDYFFGVADNKIVKYGKELAREIRTHEYVGVGRIRSAFLPHFRKMLHTLMEAEQYTSWWEDVLYQLSTDYDVFVRDVAGHFWAEVDYIEDYERIMAYIYERNAKAAAK</sequence>
<dbReference type="OrthoDB" id="9801899at2"/>
<dbReference type="InterPro" id="IPR025877">
    <property type="entry name" value="MobA-like_NTP_Trfase"/>
</dbReference>
<dbReference type="EMBL" id="AFHQ01000060">
    <property type="protein sequence ID" value="EGK56947.1"/>
    <property type="molecule type" value="Genomic_DNA"/>
</dbReference>
<dbReference type="GO" id="GO:0016779">
    <property type="term" value="F:nucleotidyltransferase activity"/>
    <property type="evidence" value="ECO:0007669"/>
    <property type="project" value="UniProtKB-KW"/>
</dbReference>
<accession>F5RQB3</accession>
<keyword evidence="2 4" id="KW-0548">Nucleotidyltransferase</keyword>
<feature type="domain" description="MobA-like NTP transferase" evidence="3">
    <location>
        <begin position="5"/>
        <end position="119"/>
    </location>
</feature>
<dbReference type="SUPFAM" id="SSF53448">
    <property type="entry name" value="Nucleotide-diphospho-sugar transferases"/>
    <property type="match status" value="1"/>
</dbReference>
<dbReference type="Pfam" id="PF12804">
    <property type="entry name" value="NTP_transf_3"/>
    <property type="match status" value="1"/>
</dbReference>
<organism evidence="4 5">
    <name type="scientific">Centipeda periodontii DSM 2778</name>
    <dbReference type="NCBI Taxonomy" id="888060"/>
    <lineage>
        <taxon>Bacteria</taxon>
        <taxon>Bacillati</taxon>
        <taxon>Bacillota</taxon>
        <taxon>Negativicutes</taxon>
        <taxon>Selenomonadales</taxon>
        <taxon>Selenomonadaceae</taxon>
        <taxon>Centipeda</taxon>
    </lineage>
</organism>
<evidence type="ECO:0000313" key="4">
    <source>
        <dbReference type="EMBL" id="EGK56947.1"/>
    </source>
</evidence>
<dbReference type="PANTHER" id="PTHR43584:SF5">
    <property type="entry name" value="PROTEIN LICC"/>
    <property type="match status" value="1"/>
</dbReference>
<protein>
    <submittedName>
        <fullName evidence="4">Choline-phosphate cytidylyltransferase</fullName>
    </submittedName>
</protein>
<dbReference type="eggNOG" id="COG1213">
    <property type="taxonomic scope" value="Bacteria"/>
</dbReference>
<dbReference type="Proteomes" id="UP000004067">
    <property type="component" value="Unassembled WGS sequence"/>
</dbReference>